<dbReference type="InterPro" id="IPR010090">
    <property type="entry name" value="Phage_tape_meas"/>
</dbReference>
<organism evidence="3">
    <name type="scientific">marine sediment metagenome</name>
    <dbReference type="NCBI Taxonomy" id="412755"/>
    <lineage>
        <taxon>unclassified sequences</taxon>
        <taxon>metagenomes</taxon>
        <taxon>ecological metagenomes</taxon>
    </lineage>
</organism>
<evidence type="ECO:0000256" key="1">
    <source>
        <dbReference type="SAM" id="Phobius"/>
    </source>
</evidence>
<evidence type="ECO:0000313" key="3">
    <source>
        <dbReference type="EMBL" id="KKL08059.1"/>
    </source>
</evidence>
<name>A0A0F9AEQ1_9ZZZZ</name>
<feature type="transmembrane region" description="Helical" evidence="1">
    <location>
        <begin position="209"/>
        <end position="234"/>
    </location>
</feature>
<gene>
    <name evidence="3" type="ORF">LCGC14_2579670</name>
</gene>
<accession>A0A0F9AEQ1</accession>
<reference evidence="3" key="1">
    <citation type="journal article" date="2015" name="Nature">
        <title>Complex archaea that bridge the gap between prokaryotes and eukaryotes.</title>
        <authorList>
            <person name="Spang A."/>
            <person name="Saw J.H."/>
            <person name="Jorgensen S.L."/>
            <person name="Zaremba-Niedzwiedzka K."/>
            <person name="Martijn J."/>
            <person name="Lind A.E."/>
            <person name="van Eijk R."/>
            <person name="Schleper C."/>
            <person name="Guy L."/>
            <person name="Ettema T.J."/>
        </authorList>
    </citation>
    <scope>NUCLEOTIDE SEQUENCE</scope>
</reference>
<comment type="caution">
    <text evidence="3">The sequence shown here is derived from an EMBL/GenBank/DDBJ whole genome shotgun (WGS) entry which is preliminary data.</text>
</comment>
<feature type="transmembrane region" description="Helical" evidence="1">
    <location>
        <begin position="240"/>
        <end position="266"/>
    </location>
</feature>
<dbReference type="EMBL" id="LAZR01043032">
    <property type="protein sequence ID" value="KKL08059.1"/>
    <property type="molecule type" value="Genomic_DNA"/>
</dbReference>
<dbReference type="AlphaFoldDB" id="A0A0F9AEQ1"/>
<feature type="non-terminal residue" evidence="3">
    <location>
        <position position="472"/>
    </location>
</feature>
<keyword evidence="1" id="KW-0472">Membrane</keyword>
<sequence>SASLPGGIRFFLIPLPAELGVSEEELFAVMATGTGVTGKAAEVSTQLRGVMQSLMSPTADMTKLFEDMGFKSGKAMLADLGLAGSLELIKRKADASNTPLQKYISSIEGQTLALALTGTQADNYIEKLAAMRESAGLTDIAFKEQTEGINAAGFAFEQAKIRIGVLGQEIGDRLLPMITPLIEKITDIVKSISDWAKEHPKLSETIVKVLAVLGPLLIGLGGLMVVLPGIVAIAPLVGAAFTIMTGPIGIIVTAIGLLVAAFIYFYKTNAKFRAFIQNMGAVFVALGKNIKNWAVWLWNNFVPMWKTIWSAVSNVVINIGANIWEVIKGIGERIKGWGSWFGKNFLNVWKNLFNAIKTAVVNFGSNIWEQMKWIGEKMKPKNWFKKIEKPEWKPLMEGFEAVWEELPVFAEVQLKKLTENFENTMAPLPELVKPVWVEIEEDAEEAAEAIGETAKTFVDEWEKATEVGGKKV</sequence>
<proteinExistence type="predicted"/>
<dbReference type="NCBIfam" id="TIGR01760">
    <property type="entry name" value="tape_meas_TP901"/>
    <property type="match status" value="1"/>
</dbReference>
<feature type="domain" description="Phage tail tape measure protein" evidence="2">
    <location>
        <begin position="17"/>
        <end position="102"/>
    </location>
</feature>
<feature type="non-terminal residue" evidence="3">
    <location>
        <position position="1"/>
    </location>
</feature>
<protein>
    <recommendedName>
        <fullName evidence="2">Phage tail tape measure protein domain-containing protein</fullName>
    </recommendedName>
</protein>
<keyword evidence="1" id="KW-1133">Transmembrane helix</keyword>
<dbReference type="Pfam" id="PF10145">
    <property type="entry name" value="PhageMin_Tail"/>
    <property type="match status" value="1"/>
</dbReference>
<evidence type="ECO:0000259" key="2">
    <source>
        <dbReference type="Pfam" id="PF10145"/>
    </source>
</evidence>
<keyword evidence="1" id="KW-0812">Transmembrane</keyword>